<dbReference type="SUPFAM" id="SSF56672">
    <property type="entry name" value="DNA/RNA polymerases"/>
    <property type="match status" value="1"/>
</dbReference>
<evidence type="ECO:0000256" key="13">
    <source>
        <dbReference type="ARBA" id="ARBA00023204"/>
    </source>
</evidence>
<comment type="function">
    <text evidence="15">Poorly processive, error-prone DNA polymerase involved in untargeted mutagenesis. Copies undamaged DNA at stalled replication forks, which arise in vivo from mismatched or misaligned primer ends. These misaligned primers can be extended by PolIV. Exhibits no 3'-5' exonuclease (proofreading) activity. May be involved in translesional synthesis, in conjunction with the beta clamp from PolIII.</text>
</comment>
<dbReference type="PANTHER" id="PTHR11076">
    <property type="entry name" value="DNA REPAIR POLYMERASE UMUC / TRANSFERASE FAMILY MEMBER"/>
    <property type="match status" value="1"/>
</dbReference>
<keyword evidence="8 15" id="KW-0479">Metal-binding</keyword>
<feature type="active site" evidence="15">
    <location>
        <position position="104"/>
    </location>
</feature>
<gene>
    <name evidence="15 17" type="primary">dinB</name>
    <name evidence="17" type="ORF">QM524_01450</name>
</gene>
<evidence type="ECO:0000256" key="1">
    <source>
        <dbReference type="ARBA" id="ARBA00004496"/>
    </source>
</evidence>
<keyword evidence="6 15" id="KW-0548">Nucleotidyltransferase</keyword>
<evidence type="ECO:0000256" key="8">
    <source>
        <dbReference type="ARBA" id="ARBA00022723"/>
    </source>
</evidence>
<keyword evidence="10 15" id="KW-0460">Magnesium</keyword>
<dbReference type="PROSITE" id="PS50173">
    <property type="entry name" value="UMUC"/>
    <property type="match status" value="1"/>
</dbReference>
<dbReference type="InterPro" id="IPR043502">
    <property type="entry name" value="DNA/RNA_pol_sf"/>
</dbReference>
<dbReference type="Gene3D" id="1.10.150.20">
    <property type="entry name" value="5' to 3' exonuclease, C-terminal subdomain"/>
    <property type="match status" value="1"/>
</dbReference>
<dbReference type="GO" id="GO:0003887">
    <property type="term" value="F:DNA-directed DNA polymerase activity"/>
    <property type="evidence" value="ECO:0007669"/>
    <property type="project" value="UniProtKB-EC"/>
</dbReference>
<dbReference type="Pfam" id="PF00817">
    <property type="entry name" value="IMS"/>
    <property type="match status" value="1"/>
</dbReference>
<dbReference type="InterPro" id="IPR022880">
    <property type="entry name" value="DNApol_IV"/>
</dbReference>
<dbReference type="EC" id="2.7.7.7" evidence="15"/>
<dbReference type="Pfam" id="PF11799">
    <property type="entry name" value="IMS_C"/>
    <property type="match status" value="1"/>
</dbReference>
<dbReference type="InterPro" id="IPR017961">
    <property type="entry name" value="DNA_pol_Y-fam_little_finger"/>
</dbReference>
<dbReference type="Gene3D" id="3.30.70.270">
    <property type="match status" value="1"/>
</dbReference>
<evidence type="ECO:0000256" key="3">
    <source>
        <dbReference type="ARBA" id="ARBA00022457"/>
    </source>
</evidence>
<evidence type="ECO:0000256" key="2">
    <source>
        <dbReference type="ARBA" id="ARBA00010945"/>
    </source>
</evidence>
<dbReference type="CDD" id="cd03586">
    <property type="entry name" value="PolY_Pol_IV_kappa"/>
    <property type="match status" value="1"/>
</dbReference>
<name>A0ABT6Y2U4_9BACT</name>
<evidence type="ECO:0000313" key="18">
    <source>
        <dbReference type="Proteomes" id="UP001236507"/>
    </source>
</evidence>
<keyword evidence="12 15" id="KW-0238">DNA-binding</keyword>
<dbReference type="HAMAP" id="MF_01113">
    <property type="entry name" value="DNApol_IV"/>
    <property type="match status" value="1"/>
</dbReference>
<comment type="cofactor">
    <cofactor evidence="15">
        <name>Mg(2+)</name>
        <dbReference type="ChEBI" id="CHEBI:18420"/>
    </cofactor>
    <text evidence="15">Binds 2 magnesium ions per subunit.</text>
</comment>
<evidence type="ECO:0000256" key="15">
    <source>
        <dbReference type="HAMAP-Rule" id="MF_01113"/>
    </source>
</evidence>
<feature type="binding site" evidence="15">
    <location>
        <position position="103"/>
    </location>
    <ligand>
        <name>Mg(2+)</name>
        <dbReference type="ChEBI" id="CHEBI:18420"/>
    </ligand>
</feature>
<accession>A0ABT6Y2U4</accession>
<evidence type="ECO:0000256" key="11">
    <source>
        <dbReference type="ARBA" id="ARBA00022932"/>
    </source>
</evidence>
<keyword evidence="7 15" id="KW-0235">DNA replication</keyword>
<dbReference type="Gene3D" id="3.30.1490.100">
    <property type="entry name" value="DNA polymerase, Y-family, little finger domain"/>
    <property type="match status" value="1"/>
</dbReference>
<comment type="subcellular location">
    <subcellularLocation>
        <location evidence="1 15">Cytoplasm</location>
    </subcellularLocation>
</comment>
<evidence type="ECO:0000256" key="5">
    <source>
        <dbReference type="ARBA" id="ARBA00022679"/>
    </source>
</evidence>
<keyword evidence="13 15" id="KW-0234">DNA repair</keyword>
<dbReference type="InterPro" id="IPR053848">
    <property type="entry name" value="IMS_HHH_1"/>
</dbReference>
<keyword evidence="5 15" id="KW-0808">Transferase</keyword>
<comment type="caution">
    <text evidence="17">The sequence shown here is derived from an EMBL/GenBank/DDBJ whole genome shotgun (WGS) entry which is preliminary data.</text>
</comment>
<evidence type="ECO:0000256" key="14">
    <source>
        <dbReference type="ARBA" id="ARBA00049244"/>
    </source>
</evidence>
<reference evidence="17 18" key="1">
    <citation type="submission" date="2023-05" db="EMBL/GenBank/DDBJ databases">
        <title>Novel species of genus Flectobacillus isolated from stream in China.</title>
        <authorList>
            <person name="Lu H."/>
        </authorList>
    </citation>
    <scope>NUCLEOTIDE SEQUENCE [LARGE SCALE GENOMIC DNA]</scope>
    <source>
        <strain evidence="17 18">KCTC 42575</strain>
    </source>
</reference>
<proteinExistence type="inferred from homology"/>
<keyword evidence="3 15" id="KW-0515">Mutator protein</keyword>
<dbReference type="RefSeq" id="WP_283343149.1">
    <property type="nucleotide sequence ID" value="NZ_JASHIF010000002.1"/>
</dbReference>
<evidence type="ECO:0000256" key="4">
    <source>
        <dbReference type="ARBA" id="ARBA00022490"/>
    </source>
</evidence>
<evidence type="ECO:0000256" key="12">
    <source>
        <dbReference type="ARBA" id="ARBA00023125"/>
    </source>
</evidence>
<dbReference type="InterPro" id="IPR043128">
    <property type="entry name" value="Rev_trsase/Diguanyl_cyclase"/>
</dbReference>
<dbReference type="Proteomes" id="UP001236507">
    <property type="component" value="Unassembled WGS sequence"/>
</dbReference>
<keyword evidence="18" id="KW-1185">Reference proteome</keyword>
<sequence>MERAIVHMDLDCFFVSVERLRNSQLNNKPVIVGGMSDRGVVSACSYEARRFGIHSAMPMRMARHLCPEAIIVRGDYESYSQYSDMVTEVIVSNAPLVEKASVDEFYLDMTGMEKFFGTFSYAQKLRKTIIKETGLSISFGLSTNKTVSKVITNEVKPANFDLVHIGAEKGYLAPLNINKLPMVGEVTAQTLRNMGISKVGTLGEMPFKVLERTFGKMGKVLWEKANGIDLTPVIPYSEPKSMSKEVTFQQDTTDIIYLRSVIIRLTEQLSYELRQEGYCTACVTVKLRYSNFDTHSKQIVIASTSADHILIPLILQLFEQLYEKRLLIRLVGVRFTKLVRGVQQLSLFDQSAKIAPLYTAMDNIRSRYGIKAVGRAMGQSPKRE</sequence>
<organism evidence="17 18">
    <name type="scientific">Flectobacillus roseus</name>
    <dbReference type="NCBI Taxonomy" id="502259"/>
    <lineage>
        <taxon>Bacteria</taxon>
        <taxon>Pseudomonadati</taxon>
        <taxon>Bacteroidota</taxon>
        <taxon>Cytophagia</taxon>
        <taxon>Cytophagales</taxon>
        <taxon>Flectobacillaceae</taxon>
        <taxon>Flectobacillus</taxon>
    </lineage>
</organism>
<evidence type="ECO:0000256" key="10">
    <source>
        <dbReference type="ARBA" id="ARBA00022842"/>
    </source>
</evidence>
<comment type="subunit">
    <text evidence="15">Monomer.</text>
</comment>
<dbReference type="PANTHER" id="PTHR11076:SF33">
    <property type="entry name" value="DNA POLYMERASE KAPPA"/>
    <property type="match status" value="1"/>
</dbReference>
<dbReference type="InterPro" id="IPR050116">
    <property type="entry name" value="DNA_polymerase-Y"/>
</dbReference>
<feature type="binding site" evidence="15">
    <location>
        <position position="9"/>
    </location>
    <ligand>
        <name>Mg(2+)</name>
        <dbReference type="ChEBI" id="CHEBI:18420"/>
    </ligand>
</feature>
<evidence type="ECO:0000256" key="6">
    <source>
        <dbReference type="ARBA" id="ARBA00022695"/>
    </source>
</evidence>
<evidence type="ECO:0000259" key="16">
    <source>
        <dbReference type="PROSITE" id="PS50173"/>
    </source>
</evidence>
<evidence type="ECO:0000313" key="17">
    <source>
        <dbReference type="EMBL" id="MDI9857862.1"/>
    </source>
</evidence>
<dbReference type="Pfam" id="PF21999">
    <property type="entry name" value="IMS_HHH_1"/>
    <property type="match status" value="1"/>
</dbReference>
<dbReference type="SUPFAM" id="SSF100879">
    <property type="entry name" value="Lesion bypass DNA polymerase (Y-family), little finger domain"/>
    <property type="match status" value="1"/>
</dbReference>
<evidence type="ECO:0000256" key="9">
    <source>
        <dbReference type="ARBA" id="ARBA00022763"/>
    </source>
</evidence>
<dbReference type="InterPro" id="IPR001126">
    <property type="entry name" value="UmuC"/>
</dbReference>
<dbReference type="InterPro" id="IPR036775">
    <property type="entry name" value="DNA_pol_Y-fam_lit_finger_sf"/>
</dbReference>
<dbReference type="NCBIfam" id="NF002677">
    <property type="entry name" value="PRK02406.1"/>
    <property type="match status" value="1"/>
</dbReference>
<comment type="catalytic activity">
    <reaction evidence="14 15">
        <text>DNA(n) + a 2'-deoxyribonucleoside 5'-triphosphate = DNA(n+1) + diphosphate</text>
        <dbReference type="Rhea" id="RHEA:22508"/>
        <dbReference type="Rhea" id="RHEA-COMP:17339"/>
        <dbReference type="Rhea" id="RHEA-COMP:17340"/>
        <dbReference type="ChEBI" id="CHEBI:33019"/>
        <dbReference type="ChEBI" id="CHEBI:61560"/>
        <dbReference type="ChEBI" id="CHEBI:173112"/>
        <dbReference type="EC" id="2.7.7.7"/>
    </reaction>
</comment>
<keyword evidence="4 15" id="KW-0963">Cytoplasm</keyword>
<keyword evidence="9 15" id="KW-0227">DNA damage</keyword>
<dbReference type="Gene3D" id="3.40.1170.60">
    <property type="match status" value="1"/>
</dbReference>
<feature type="site" description="Substrate discrimination" evidence="15">
    <location>
        <position position="14"/>
    </location>
</feature>
<evidence type="ECO:0000256" key="7">
    <source>
        <dbReference type="ARBA" id="ARBA00022705"/>
    </source>
</evidence>
<keyword evidence="11 15" id="KW-0239">DNA-directed DNA polymerase</keyword>
<protein>
    <recommendedName>
        <fullName evidence="15">DNA polymerase IV</fullName>
        <shortName evidence="15">Pol IV</shortName>
        <ecNumber evidence="15">2.7.7.7</ecNumber>
    </recommendedName>
</protein>
<comment type="similarity">
    <text evidence="2 15">Belongs to the DNA polymerase type-Y family.</text>
</comment>
<feature type="domain" description="UmuC" evidence="16">
    <location>
        <begin position="5"/>
        <end position="184"/>
    </location>
</feature>
<dbReference type="EMBL" id="JASHIF010000002">
    <property type="protein sequence ID" value="MDI9857862.1"/>
    <property type="molecule type" value="Genomic_DNA"/>
</dbReference>